<gene>
    <name evidence="1" type="ORF">EV182_002978</name>
</gene>
<evidence type="ECO:0000313" key="1">
    <source>
        <dbReference type="EMBL" id="KAJ1678976.1"/>
    </source>
</evidence>
<keyword evidence="2" id="KW-1185">Reference proteome</keyword>
<comment type="caution">
    <text evidence="1">The sequence shown here is derived from an EMBL/GenBank/DDBJ whole genome shotgun (WGS) entry which is preliminary data.</text>
</comment>
<reference evidence="1" key="1">
    <citation type="submission" date="2022-06" db="EMBL/GenBank/DDBJ databases">
        <title>Phylogenomic reconstructions and comparative analyses of Kickxellomycotina fungi.</title>
        <authorList>
            <person name="Reynolds N.K."/>
            <person name="Stajich J.E."/>
            <person name="Barry K."/>
            <person name="Grigoriev I.V."/>
            <person name="Crous P."/>
            <person name="Smith M.E."/>
        </authorList>
    </citation>
    <scope>NUCLEOTIDE SEQUENCE</scope>
    <source>
        <strain evidence="1">RSA 2271</strain>
    </source>
</reference>
<dbReference type="Proteomes" id="UP001145114">
    <property type="component" value="Unassembled WGS sequence"/>
</dbReference>
<sequence>MPFTFHSHSGEFCCHAHGALGDVIASAIDKKFHTIGLSEHVPRLRTQDLYPEESHLTPAHLAQTFDAYVQKARQYQVSFRDRINILVGAETEYINPELLALVEGLRARHVLDYLVGSVHHVREIPIDFDERTYLQALDACGRSYDSLFSEYFDAQYELITKLRPEVIGHFDVIRIFAPISEMSFSDRPLVWNKIVRNIQAAVEYGALFEINSRAWKKGLPGAYPQRDVIEELKRQGAKFTISDDSHSPDQVGLHYVELYSYLKELGITELYYLARDDSRGVVVKSMPNALDHPFWALNGYTRDI</sequence>
<protein>
    <submittedName>
        <fullName evidence="1">Uncharacterized protein</fullName>
    </submittedName>
</protein>
<evidence type="ECO:0000313" key="2">
    <source>
        <dbReference type="Proteomes" id="UP001145114"/>
    </source>
</evidence>
<proteinExistence type="predicted"/>
<accession>A0ACC1HTJ4</accession>
<organism evidence="1 2">
    <name type="scientific">Spiromyces aspiralis</name>
    <dbReference type="NCBI Taxonomy" id="68401"/>
    <lineage>
        <taxon>Eukaryota</taxon>
        <taxon>Fungi</taxon>
        <taxon>Fungi incertae sedis</taxon>
        <taxon>Zoopagomycota</taxon>
        <taxon>Kickxellomycotina</taxon>
        <taxon>Kickxellomycetes</taxon>
        <taxon>Kickxellales</taxon>
        <taxon>Kickxellaceae</taxon>
        <taxon>Spiromyces</taxon>
    </lineage>
</organism>
<dbReference type="EMBL" id="JAMZIH010000696">
    <property type="protein sequence ID" value="KAJ1678976.1"/>
    <property type="molecule type" value="Genomic_DNA"/>
</dbReference>
<name>A0ACC1HTJ4_9FUNG</name>